<dbReference type="STRING" id="1079859.SAMN04515674_105322"/>
<dbReference type="AlphaFoldDB" id="A0A1I5T1C9"/>
<evidence type="ECO:0000313" key="2">
    <source>
        <dbReference type="Proteomes" id="UP000199306"/>
    </source>
</evidence>
<sequence>MARRNQKIEQTPVVIVLNVAEYEATMNTIIALKNELLRVKGQGADIKDGVVGLGSRAVRSMSDQLKKYQDYFKGVK</sequence>
<reference evidence="1 2" key="1">
    <citation type="submission" date="2016-10" db="EMBL/GenBank/DDBJ databases">
        <authorList>
            <person name="de Groot N.N."/>
        </authorList>
    </citation>
    <scope>NUCLEOTIDE SEQUENCE [LARGE SCALE GENOMIC DNA]</scope>
    <source>
        <strain evidence="2">E92,LMG 26720,CCM 7988</strain>
    </source>
</reference>
<dbReference type="Proteomes" id="UP000199306">
    <property type="component" value="Unassembled WGS sequence"/>
</dbReference>
<keyword evidence="2" id="KW-1185">Reference proteome</keyword>
<evidence type="ECO:0000313" key="1">
    <source>
        <dbReference type="EMBL" id="SFP76830.1"/>
    </source>
</evidence>
<protein>
    <submittedName>
        <fullName evidence="1">Uncharacterized protein</fullName>
    </submittedName>
</protein>
<dbReference type="EMBL" id="FOXH01000005">
    <property type="protein sequence ID" value="SFP76830.1"/>
    <property type="molecule type" value="Genomic_DNA"/>
</dbReference>
<gene>
    <name evidence="1" type="ORF">SAMN04515674_105322</name>
</gene>
<proteinExistence type="predicted"/>
<name>A0A1I5T1C9_9BACT</name>
<organism evidence="1 2">
    <name type="scientific">Pseudarcicella hirudinis</name>
    <dbReference type="NCBI Taxonomy" id="1079859"/>
    <lineage>
        <taxon>Bacteria</taxon>
        <taxon>Pseudomonadati</taxon>
        <taxon>Bacteroidota</taxon>
        <taxon>Cytophagia</taxon>
        <taxon>Cytophagales</taxon>
        <taxon>Flectobacillaceae</taxon>
        <taxon>Pseudarcicella</taxon>
    </lineage>
</organism>
<accession>A0A1I5T1C9</accession>
<dbReference type="RefSeq" id="WP_092016939.1">
    <property type="nucleotide sequence ID" value="NZ_FOXH01000005.1"/>
</dbReference>